<protein>
    <recommendedName>
        <fullName evidence="7">MI domain-containing protein</fullName>
    </recommendedName>
</protein>
<sequence length="122" mass="13328">MFVDKGAHGFMRTHKWRHSIGAFINVEAFGTGGLDLVCQSGPGSWPSSVYAQSAIYPMAYSAAQMTKGFSRVEESLDDLALDVPDARKQFLAYVEKAKTIGWLDSSFHYGNSINGKENGACQ</sequence>
<evidence type="ECO:0000256" key="5">
    <source>
        <dbReference type="ARBA" id="ARBA00022845"/>
    </source>
</evidence>
<gene>
    <name evidence="8" type="ORF">ES332_D05G320500v1</name>
</gene>
<comment type="similarity">
    <text evidence="2">Belongs to the PDCD4 family.</text>
</comment>
<dbReference type="SUPFAM" id="SSF48371">
    <property type="entry name" value="ARM repeat"/>
    <property type="match status" value="1"/>
</dbReference>
<keyword evidence="5" id="KW-0810">Translation regulation</keyword>
<evidence type="ECO:0000256" key="1">
    <source>
        <dbReference type="ARBA" id="ARBA00004496"/>
    </source>
</evidence>
<evidence type="ECO:0000313" key="8">
    <source>
        <dbReference type="EMBL" id="TYH73315.1"/>
    </source>
</evidence>
<evidence type="ECO:0000256" key="2">
    <source>
        <dbReference type="ARBA" id="ARBA00005497"/>
    </source>
</evidence>
<dbReference type="InterPro" id="IPR003891">
    <property type="entry name" value="Initiation_fac_eIF4g_MI"/>
</dbReference>
<dbReference type="PANTHER" id="PTHR12626">
    <property type="entry name" value="PROGRAMMED CELL DEATH 4"/>
    <property type="match status" value="1"/>
</dbReference>
<reference evidence="8 9" key="1">
    <citation type="submission" date="2019-07" db="EMBL/GenBank/DDBJ databases">
        <title>WGS assembly of Gossypium tomentosum.</title>
        <authorList>
            <person name="Chen Z.J."/>
            <person name="Sreedasyam A."/>
            <person name="Ando A."/>
            <person name="Song Q."/>
            <person name="De L."/>
            <person name="Hulse-Kemp A."/>
            <person name="Ding M."/>
            <person name="Ye W."/>
            <person name="Kirkbride R."/>
            <person name="Jenkins J."/>
            <person name="Plott C."/>
            <person name="Lovell J."/>
            <person name="Lin Y.-M."/>
            <person name="Vaughn R."/>
            <person name="Liu B."/>
            <person name="Li W."/>
            <person name="Simpson S."/>
            <person name="Scheffler B."/>
            <person name="Saski C."/>
            <person name="Grover C."/>
            <person name="Hu G."/>
            <person name="Conover J."/>
            <person name="Carlson J."/>
            <person name="Shu S."/>
            <person name="Boston L."/>
            <person name="Williams M."/>
            <person name="Peterson D."/>
            <person name="Mcgee K."/>
            <person name="Jones D."/>
            <person name="Wendel J."/>
            <person name="Stelly D."/>
            <person name="Grimwood J."/>
            <person name="Schmutz J."/>
        </authorList>
    </citation>
    <scope>NUCLEOTIDE SEQUENCE [LARGE SCALE GENOMIC DNA]</scope>
    <source>
        <strain evidence="8">7179.01</strain>
    </source>
</reference>
<dbReference type="PANTHER" id="PTHR12626:SF2">
    <property type="entry name" value="MA3 DOMAIN-CONTAINING TRANSLATION REGULATORY FACTOR 2"/>
    <property type="match status" value="1"/>
</dbReference>
<dbReference type="GO" id="GO:0045892">
    <property type="term" value="P:negative regulation of DNA-templated transcription"/>
    <property type="evidence" value="ECO:0007669"/>
    <property type="project" value="InterPro"/>
</dbReference>
<evidence type="ECO:0000259" key="7">
    <source>
        <dbReference type="Pfam" id="PF02847"/>
    </source>
</evidence>
<dbReference type="Gene3D" id="1.25.40.180">
    <property type="match status" value="1"/>
</dbReference>
<evidence type="ECO:0000256" key="6">
    <source>
        <dbReference type="ARBA" id="ARBA00023242"/>
    </source>
</evidence>
<comment type="subcellular location">
    <subcellularLocation>
        <location evidence="1">Cytoplasm</location>
    </subcellularLocation>
</comment>
<dbReference type="GO" id="GO:0005737">
    <property type="term" value="C:cytoplasm"/>
    <property type="evidence" value="ECO:0007669"/>
    <property type="project" value="UniProtKB-SubCell"/>
</dbReference>
<evidence type="ECO:0000256" key="3">
    <source>
        <dbReference type="ARBA" id="ARBA00022490"/>
    </source>
</evidence>
<dbReference type="InterPro" id="IPR016024">
    <property type="entry name" value="ARM-type_fold"/>
</dbReference>
<evidence type="ECO:0000313" key="9">
    <source>
        <dbReference type="Proteomes" id="UP000322667"/>
    </source>
</evidence>
<accession>A0A5D2L2H5</accession>
<dbReference type="AlphaFoldDB" id="A0A5D2L2H5"/>
<evidence type="ECO:0000256" key="4">
    <source>
        <dbReference type="ARBA" id="ARBA00022737"/>
    </source>
</evidence>
<dbReference type="Proteomes" id="UP000322667">
    <property type="component" value="Chromosome D05"/>
</dbReference>
<dbReference type="Pfam" id="PF02847">
    <property type="entry name" value="MA3"/>
    <property type="match status" value="1"/>
</dbReference>
<name>A0A5D2L2H5_GOSTO</name>
<keyword evidence="9" id="KW-1185">Reference proteome</keyword>
<proteinExistence type="inferred from homology"/>
<keyword evidence="3" id="KW-0963">Cytoplasm</keyword>
<keyword evidence="6" id="KW-0539">Nucleus</keyword>
<dbReference type="EMBL" id="CM017627">
    <property type="protein sequence ID" value="TYH73315.1"/>
    <property type="molecule type" value="Genomic_DNA"/>
</dbReference>
<organism evidence="8 9">
    <name type="scientific">Gossypium tomentosum</name>
    <name type="common">Hawaiian cotton</name>
    <name type="synonym">Gossypium sandvicense</name>
    <dbReference type="NCBI Taxonomy" id="34277"/>
    <lineage>
        <taxon>Eukaryota</taxon>
        <taxon>Viridiplantae</taxon>
        <taxon>Streptophyta</taxon>
        <taxon>Embryophyta</taxon>
        <taxon>Tracheophyta</taxon>
        <taxon>Spermatophyta</taxon>
        <taxon>Magnoliopsida</taxon>
        <taxon>eudicotyledons</taxon>
        <taxon>Gunneridae</taxon>
        <taxon>Pentapetalae</taxon>
        <taxon>rosids</taxon>
        <taxon>malvids</taxon>
        <taxon>Malvales</taxon>
        <taxon>Malvaceae</taxon>
        <taxon>Malvoideae</taxon>
        <taxon>Gossypium</taxon>
    </lineage>
</organism>
<keyword evidence="4" id="KW-0677">Repeat</keyword>
<dbReference type="GO" id="GO:0006417">
    <property type="term" value="P:regulation of translation"/>
    <property type="evidence" value="ECO:0007669"/>
    <property type="project" value="UniProtKB-KW"/>
</dbReference>
<dbReference type="InterPro" id="IPR039778">
    <property type="entry name" value="PDCD4"/>
</dbReference>
<feature type="domain" description="MI" evidence="7">
    <location>
        <begin position="61"/>
        <end position="103"/>
    </location>
</feature>